<dbReference type="SMART" id="SM00233">
    <property type="entry name" value="PH"/>
    <property type="match status" value="1"/>
</dbReference>
<dbReference type="InterPro" id="IPR001849">
    <property type="entry name" value="PH_domain"/>
</dbReference>
<feature type="compositionally biased region" description="Polar residues" evidence="2">
    <location>
        <begin position="1748"/>
        <end position="1759"/>
    </location>
</feature>
<feature type="region of interest" description="Disordered" evidence="2">
    <location>
        <begin position="1625"/>
        <end position="1647"/>
    </location>
</feature>
<dbReference type="PROSITE" id="PS50003">
    <property type="entry name" value="PH_DOMAIN"/>
    <property type="match status" value="1"/>
</dbReference>
<protein>
    <submittedName>
        <fullName evidence="6">Uncharacterized protein</fullName>
    </submittedName>
</protein>
<sequence length="1851" mass="206591">MVATRMHSKLTKIKSLSDDPLMSTASVTTGIDDTTTNFQRFPSSIIVEGHSEITLKSHQYAAETSTTTTTTTINPWLNGNNYYFGGVFSKNKLHHQNISIHDNDMRLSKSEIFHPNEHDEIKSKIIVAPKAITHYEHLPKPLSRTRSAFQISLQSSVPSTSSSSSTTTTTSSSISSSTTTTTSSSISSSTLAVSSVAEMYSTIQKRIPFKKNMENMRNVYDIEHNEQFKYYPDQSKNTNMISTFSCPQKFFNRHVKRQASFLAAVSANNSHRCKDIRSISTCDLQSDVNSSKESLKWQNTDNITHLTPYHTNTMIRSNESSLIPPPKHTSSISNEFKNYSNISQHSSYYISPENNFRNGIRCNNLLDQKEQNVKKFLNIPKISSSDPASNIRRQYQSDNESKNSTTTKLTNLMNKSKIDNISLLSGNSFKINPTASATDRINGVKCATTNISSKKQFSSTNQNSTFLHVNAKNLLPTIKTENTDYLIKNHLPQSKSMEICTKYGLSYLFNDTYNNFNESRCHRNRRRPKSYVMATSSGSALSASDDSIVIQNASSSPDIKRVLSSEELHDNSCGGLSSSSILAKTSSTFYAPNHSASTSVHIPATTHRIQRFISFFSSGDTQAKHCETTISPTATVRFPSRRRLKRSTTATTAPISASLLATPIRLGDVQKQGQLMHQEVAMGESLKNDRHKWTMYWAVLHGTKLYLCCQLSSHINDETHEKLLNIPSDAREIDLKSAIIDIAYEYCRLKDNKKAHIFRVITQQQTEHHFQAYCEDDMLKWIEIIRFASASLISSQSDHGTISSGITKSIAEVSSNSWSIDAKLESNNSKFLNKFQQDHHHHHQQQRQQQQHQRQQQQSLNTRFTRFHTVSEYELQGIEEGQSSLSSSSRSDQIQLSSKYAPTTVKRCSTDDSNNSISGTNQITSDATTKLIMQRYKIKSSHYPSPGINKRHYSIAPSMEHNLQPGTSVDSGSGYSEGTVATNDDQTINTSTPKTIRKWKKTKTIKQQCSTSRSDQQPPQHSSALGQKIVDYPTSGSGDMVPLIIRLCVKVVEANGMDTVGIYRIPGNTAAVNALKETLNSGFSNIDFTDSRWNDVNVVSSLLKMFLRKLPEPLLTDKLYPFFIDANRIASHPQRLRKLRYLTRKLPSAHYQTLKYLMEHLRAVVEHSDVNKMETRNLALMFGPSIVRPSDDNMATMVTHMSDQCKIIETFITYCDWMFDDNITADDEVPPQIFTSNDSTTGSNVATGSAENDSNISTTSFNDMHNLIRRVNEAEAIALMDAQKSGKIKQILNVRRNSKREKRKKLRDHSIHAPSISSTQNICKVTRVMDSAANTSEHSVTGVYQERDIDAEIASRQQQTLGKCTQQYAGTSSSADHSPSLGSSHDSTSHTVTSPFNLCEIKNESAGNVQNCTEADEMRRRRQKEIYSARRIFIAGTDADLDDTDADLDELVNHSRHLNLASLPTLDVLSAETREKIRRLQQLQGWASTALERRDIEMGMKTKHSLPQKVHGEKLSPPPPPQPPVTAPPVPAPQPPSSQSVSMKTTTAEEFSSTDALSLTSDYSTTSSAPLTIPVTISCIDHLAAASSDYASSDLSPYTRNASASPRHPDLEVTQLNFSTGISDHFKRSDQGMQSSTSEDCYSGSRDPEDAMLGIPLSCQYLFITETKRSESQPKLHRSHMTISESEMVDVMPIPAIQYCEKNPSIDGSKIKAHVKMSDRRELWRRHTLSDMDIIRQTLKEETKRKNSASTTSQTGNTHSNIGIKVNKFVEWMKNSSVVFVNDDTNESERVEIRDNSITCGTNKKPITMMTSSIIPKIVRSTDGSVSSSIGSNGDITSPSEVLPSSGDEQL</sequence>
<dbReference type="WBParaSite" id="mrna-Wban_04718">
    <property type="protein sequence ID" value="mrna-Wban_04718"/>
    <property type="gene ID" value="Wban_04718"/>
</dbReference>
<feature type="region of interest" description="Disordered" evidence="2">
    <location>
        <begin position="1823"/>
        <end position="1851"/>
    </location>
</feature>
<name>A0AAF5PRK7_WUCBA</name>
<dbReference type="Gene3D" id="1.10.555.10">
    <property type="entry name" value="Rho GTPase activation protein"/>
    <property type="match status" value="1"/>
</dbReference>
<dbReference type="Pfam" id="PF00169">
    <property type="entry name" value="PH"/>
    <property type="match status" value="1"/>
</dbReference>
<accession>A0AAF5PRK7</accession>
<dbReference type="Proteomes" id="UP000093561">
    <property type="component" value="Unassembled WGS sequence"/>
</dbReference>
<feature type="region of interest" description="Disordered" evidence="2">
    <location>
        <begin position="1503"/>
        <end position="1556"/>
    </location>
</feature>
<feature type="compositionally biased region" description="Polar residues" evidence="2">
    <location>
        <begin position="1631"/>
        <end position="1640"/>
    </location>
</feature>
<feature type="region of interest" description="Disordered" evidence="2">
    <location>
        <begin position="1234"/>
        <end position="1254"/>
    </location>
</feature>
<reference evidence="5" key="1">
    <citation type="submission" date="2015-03" db="EMBL/GenBank/DDBJ databases">
        <title>Wuchereria bancrofti Genome Sequencing Papua New Guinea Strain.</title>
        <authorList>
            <person name="Small S.T."/>
            <person name="Serre D."/>
            <person name="Zimmerman P.A."/>
        </authorList>
    </citation>
    <scope>NUCLEOTIDE SEQUENCE [LARGE SCALE GENOMIC DNA]</scope>
    <source>
        <strain evidence="5">pt0022</strain>
    </source>
</reference>
<evidence type="ECO:0000256" key="1">
    <source>
        <dbReference type="ARBA" id="ARBA00022468"/>
    </source>
</evidence>
<feature type="region of interest" description="Disordered" evidence="2">
    <location>
        <begin position="1590"/>
        <end position="1609"/>
    </location>
</feature>
<dbReference type="PANTHER" id="PTHR23175">
    <property type="entry name" value="PDZ DOMAIN-CONTAINING PROTEIN"/>
    <property type="match status" value="1"/>
</dbReference>
<dbReference type="Gene3D" id="2.30.29.30">
    <property type="entry name" value="Pleckstrin-homology domain (PH domain)/Phosphotyrosine-binding domain (PTB)"/>
    <property type="match status" value="1"/>
</dbReference>
<reference evidence="5" key="2">
    <citation type="journal article" date="2016" name="Mol. Ecol.">
        <title>Population genomics of the filarial nematode parasite Wuchereria bancrofti from mosquitoes.</title>
        <authorList>
            <person name="Small S.T."/>
            <person name="Reimer L.J."/>
            <person name="Tisch D.J."/>
            <person name="King C.L."/>
            <person name="Christensen B.M."/>
            <person name="Siba P.M."/>
            <person name="Kazura J.W."/>
            <person name="Serre D."/>
            <person name="Zimmerman P.A."/>
        </authorList>
    </citation>
    <scope>NUCLEOTIDE SEQUENCE</scope>
    <source>
        <strain evidence="5">pt0022</strain>
    </source>
</reference>
<evidence type="ECO:0000256" key="2">
    <source>
        <dbReference type="SAM" id="MobiDB-lite"/>
    </source>
</evidence>
<feature type="compositionally biased region" description="Low complexity" evidence="2">
    <location>
        <begin position="1823"/>
        <end position="1834"/>
    </location>
</feature>
<dbReference type="GO" id="GO:0007165">
    <property type="term" value="P:signal transduction"/>
    <property type="evidence" value="ECO:0007669"/>
    <property type="project" value="InterPro"/>
</dbReference>
<feature type="compositionally biased region" description="Polar residues" evidence="2">
    <location>
        <begin position="964"/>
        <end position="991"/>
    </location>
</feature>
<proteinExistence type="predicted"/>
<dbReference type="InterPro" id="IPR000198">
    <property type="entry name" value="RhoGAP_dom"/>
</dbReference>
<feature type="compositionally biased region" description="Polar residues" evidence="2">
    <location>
        <begin position="1362"/>
        <end position="1382"/>
    </location>
</feature>
<feature type="region of interest" description="Disordered" evidence="2">
    <location>
        <begin position="881"/>
        <end position="922"/>
    </location>
</feature>
<organism evidence="5 6">
    <name type="scientific">Wuchereria bancrofti</name>
    <dbReference type="NCBI Taxonomy" id="6293"/>
    <lineage>
        <taxon>Eukaryota</taxon>
        <taxon>Metazoa</taxon>
        <taxon>Ecdysozoa</taxon>
        <taxon>Nematoda</taxon>
        <taxon>Chromadorea</taxon>
        <taxon>Rhabditida</taxon>
        <taxon>Spirurina</taxon>
        <taxon>Spiruromorpha</taxon>
        <taxon>Filarioidea</taxon>
        <taxon>Onchocercidae</taxon>
        <taxon>Wuchereria</taxon>
    </lineage>
</organism>
<keyword evidence="1" id="KW-0343">GTPase activation</keyword>
<dbReference type="FunFam" id="1.10.555.10:FF:000058">
    <property type="entry name" value="GTPase-activating protein pac-1"/>
    <property type="match status" value="1"/>
</dbReference>
<feature type="region of interest" description="Disordered" evidence="2">
    <location>
        <begin position="1740"/>
        <end position="1759"/>
    </location>
</feature>
<feature type="domain" description="Rho-GAP" evidence="4">
    <location>
        <begin position="1023"/>
        <end position="1219"/>
    </location>
</feature>
<feature type="compositionally biased region" description="Low complexity" evidence="2">
    <location>
        <begin position="159"/>
        <end position="184"/>
    </location>
</feature>
<dbReference type="InterPro" id="IPR008936">
    <property type="entry name" value="Rho_GTPase_activation_prot"/>
</dbReference>
<feature type="region of interest" description="Disordered" evidence="2">
    <location>
        <begin position="1362"/>
        <end position="1389"/>
    </location>
</feature>
<evidence type="ECO:0000313" key="5">
    <source>
        <dbReference type="Proteomes" id="UP000093561"/>
    </source>
</evidence>
<dbReference type="GO" id="GO:0005096">
    <property type="term" value="F:GTPase activator activity"/>
    <property type="evidence" value="ECO:0007669"/>
    <property type="project" value="UniProtKB-KW"/>
</dbReference>
<dbReference type="SUPFAM" id="SSF50729">
    <property type="entry name" value="PH domain-like"/>
    <property type="match status" value="1"/>
</dbReference>
<feature type="compositionally biased region" description="Basic residues" evidence="2">
    <location>
        <begin position="995"/>
        <end position="1004"/>
    </location>
</feature>
<dbReference type="SMART" id="SM00324">
    <property type="entry name" value="RhoGAP"/>
    <property type="match status" value="1"/>
</dbReference>
<dbReference type="SUPFAM" id="SSF48350">
    <property type="entry name" value="GTPase activation domain, GAP"/>
    <property type="match status" value="1"/>
</dbReference>
<feature type="domain" description="PH" evidence="3">
    <location>
        <begin position="668"/>
        <end position="790"/>
    </location>
</feature>
<feature type="compositionally biased region" description="Low complexity" evidence="2">
    <location>
        <begin position="846"/>
        <end position="858"/>
    </location>
</feature>
<feature type="compositionally biased region" description="Polar residues" evidence="2">
    <location>
        <begin position="1007"/>
        <end position="1024"/>
    </location>
</feature>
<reference evidence="6" key="3">
    <citation type="submission" date="2024-02" db="UniProtKB">
        <authorList>
            <consortium name="WormBaseParasite"/>
        </authorList>
    </citation>
    <scope>IDENTIFICATION</scope>
    <source>
        <strain evidence="6">pt0022</strain>
    </source>
</reference>
<feature type="compositionally biased region" description="Polar residues" evidence="2">
    <location>
        <begin position="911"/>
        <end position="922"/>
    </location>
</feature>
<feature type="compositionally biased region" description="Pro residues" evidence="2">
    <location>
        <begin position="1516"/>
        <end position="1536"/>
    </location>
</feature>
<dbReference type="PANTHER" id="PTHR23175:SF23">
    <property type="entry name" value="PDZ DOMAIN-CONTAINING PROTEIN"/>
    <property type="match status" value="1"/>
</dbReference>
<evidence type="ECO:0000313" key="6">
    <source>
        <dbReference type="WBParaSite" id="mrna-Wban_04718"/>
    </source>
</evidence>
<dbReference type="InterPro" id="IPR011993">
    <property type="entry name" value="PH-like_dom_sf"/>
</dbReference>
<feature type="region of interest" description="Disordered" evidence="2">
    <location>
        <begin position="960"/>
        <end position="1024"/>
    </location>
</feature>
<feature type="region of interest" description="Disordered" evidence="2">
    <location>
        <begin position="836"/>
        <end position="859"/>
    </location>
</feature>
<evidence type="ECO:0000259" key="3">
    <source>
        <dbReference type="PROSITE" id="PS50003"/>
    </source>
</evidence>
<dbReference type="Pfam" id="PF00620">
    <property type="entry name" value="RhoGAP"/>
    <property type="match status" value="1"/>
</dbReference>
<evidence type="ECO:0000259" key="4">
    <source>
        <dbReference type="PROSITE" id="PS50238"/>
    </source>
</evidence>
<feature type="compositionally biased region" description="Low complexity" evidence="2">
    <location>
        <begin position="881"/>
        <end position="898"/>
    </location>
</feature>
<dbReference type="PROSITE" id="PS50238">
    <property type="entry name" value="RHOGAP"/>
    <property type="match status" value="1"/>
</dbReference>
<feature type="region of interest" description="Disordered" evidence="2">
    <location>
        <begin position="155"/>
        <end position="184"/>
    </location>
</feature>